<sequence length="93" mass="10561">MFRISLPWIALWALLSASDLVHGTSLQSSSKQLHARQAVHRPNPLRNFEVREPPSVPKSQPCEVAIVEHRRRTDSSVVVPPDFRHFVGKARKC</sequence>
<accession>A0A5B0MWM9</accession>
<dbReference type="EMBL" id="VSWC01000131">
    <property type="protein sequence ID" value="KAA1080488.1"/>
    <property type="molecule type" value="Genomic_DNA"/>
</dbReference>
<feature type="chain" id="PRO_5022970038" description="Secreted protein" evidence="2">
    <location>
        <begin position="24"/>
        <end position="93"/>
    </location>
</feature>
<keyword evidence="2" id="KW-0732">Signal</keyword>
<proteinExistence type="predicted"/>
<reference evidence="3 4" key="1">
    <citation type="submission" date="2019-05" db="EMBL/GenBank/DDBJ databases">
        <title>Emergence of the Ug99 lineage of the wheat stem rust pathogen through somatic hybridization.</title>
        <authorList>
            <person name="Li F."/>
            <person name="Upadhyaya N.M."/>
            <person name="Sperschneider J."/>
            <person name="Matny O."/>
            <person name="Nguyen-Phuc H."/>
            <person name="Mago R."/>
            <person name="Raley C."/>
            <person name="Miller M.E."/>
            <person name="Silverstein K.A.T."/>
            <person name="Henningsen E."/>
            <person name="Hirsch C.D."/>
            <person name="Visser B."/>
            <person name="Pretorius Z.A."/>
            <person name="Steffenson B.J."/>
            <person name="Schwessinger B."/>
            <person name="Dodds P.N."/>
            <person name="Figueroa M."/>
        </authorList>
    </citation>
    <scope>NUCLEOTIDE SEQUENCE [LARGE SCALE GENOMIC DNA]</scope>
    <source>
        <strain evidence="3">21-0</strain>
    </source>
</reference>
<organism evidence="3 4">
    <name type="scientific">Puccinia graminis f. sp. tritici</name>
    <dbReference type="NCBI Taxonomy" id="56615"/>
    <lineage>
        <taxon>Eukaryota</taxon>
        <taxon>Fungi</taxon>
        <taxon>Dikarya</taxon>
        <taxon>Basidiomycota</taxon>
        <taxon>Pucciniomycotina</taxon>
        <taxon>Pucciniomycetes</taxon>
        <taxon>Pucciniales</taxon>
        <taxon>Pucciniaceae</taxon>
        <taxon>Puccinia</taxon>
    </lineage>
</organism>
<evidence type="ECO:0000256" key="2">
    <source>
        <dbReference type="SAM" id="SignalP"/>
    </source>
</evidence>
<evidence type="ECO:0008006" key="5">
    <source>
        <dbReference type="Google" id="ProtNLM"/>
    </source>
</evidence>
<dbReference type="Proteomes" id="UP000324748">
    <property type="component" value="Unassembled WGS sequence"/>
</dbReference>
<name>A0A5B0MWM9_PUCGR</name>
<evidence type="ECO:0000313" key="4">
    <source>
        <dbReference type="Proteomes" id="UP000324748"/>
    </source>
</evidence>
<evidence type="ECO:0000313" key="3">
    <source>
        <dbReference type="EMBL" id="KAA1080488.1"/>
    </source>
</evidence>
<dbReference type="AlphaFoldDB" id="A0A5B0MWM9"/>
<feature type="region of interest" description="Disordered" evidence="1">
    <location>
        <begin position="31"/>
        <end position="59"/>
    </location>
</feature>
<feature type="signal peptide" evidence="2">
    <location>
        <begin position="1"/>
        <end position="23"/>
    </location>
</feature>
<protein>
    <recommendedName>
        <fullName evidence="5">Secreted protein</fullName>
    </recommendedName>
</protein>
<evidence type="ECO:0000256" key="1">
    <source>
        <dbReference type="SAM" id="MobiDB-lite"/>
    </source>
</evidence>
<keyword evidence="4" id="KW-1185">Reference proteome</keyword>
<dbReference type="OrthoDB" id="1612078at2759"/>
<gene>
    <name evidence="3" type="ORF">PGT21_009100</name>
</gene>
<comment type="caution">
    <text evidence="3">The sequence shown here is derived from an EMBL/GenBank/DDBJ whole genome shotgun (WGS) entry which is preliminary data.</text>
</comment>